<evidence type="ECO:0000313" key="21">
    <source>
        <dbReference type="Proteomes" id="UP000186594"/>
    </source>
</evidence>
<dbReference type="EC" id="2.1.1.359" evidence="4"/>
<evidence type="ECO:0000256" key="15">
    <source>
        <dbReference type="ARBA" id="ARBA00047545"/>
    </source>
</evidence>
<dbReference type="PROSITE" id="PS50868">
    <property type="entry name" value="POST_SET"/>
    <property type="match status" value="1"/>
</dbReference>
<dbReference type="SUPFAM" id="SSF82199">
    <property type="entry name" value="SET domain"/>
    <property type="match status" value="1"/>
</dbReference>
<dbReference type="CDD" id="cd19172">
    <property type="entry name" value="SET_SETD2"/>
    <property type="match status" value="1"/>
</dbReference>
<dbReference type="GO" id="GO:0006353">
    <property type="term" value="P:DNA-templated transcription termination"/>
    <property type="evidence" value="ECO:0007669"/>
    <property type="project" value="EnsemblFungi"/>
</dbReference>
<feature type="region of interest" description="Disordered" evidence="16">
    <location>
        <begin position="110"/>
        <end position="142"/>
    </location>
</feature>
<evidence type="ECO:0000256" key="8">
    <source>
        <dbReference type="ARBA" id="ARBA00022603"/>
    </source>
</evidence>
<keyword evidence="7" id="KW-0678">Repressor</keyword>
<keyword evidence="11" id="KW-0805">Transcription regulation</keyword>
<evidence type="ECO:0000256" key="2">
    <source>
        <dbReference type="ARBA" id="ARBA00004123"/>
    </source>
</evidence>
<reference evidence="20 21" key="1">
    <citation type="submission" date="2016-04" db="EMBL/GenBank/DDBJ databases">
        <title>Evolutionary innovation and constraint leading to complex multicellularity in the Ascomycota.</title>
        <authorList>
            <person name="Cisse O."/>
            <person name="Nguyen A."/>
            <person name="Hewitt D.A."/>
            <person name="Jedd G."/>
            <person name="Stajich J.E."/>
        </authorList>
    </citation>
    <scope>NUCLEOTIDE SEQUENCE [LARGE SCALE GENOMIC DNA]</scope>
    <source>
        <strain evidence="20 21">DAH-3</strain>
    </source>
</reference>
<dbReference type="InterPro" id="IPR003616">
    <property type="entry name" value="Post-SET_dom"/>
</dbReference>
<dbReference type="Proteomes" id="UP000186594">
    <property type="component" value="Unassembled WGS sequence"/>
</dbReference>
<feature type="compositionally biased region" description="Polar residues" evidence="16">
    <location>
        <begin position="124"/>
        <end position="133"/>
    </location>
</feature>
<evidence type="ECO:0000259" key="17">
    <source>
        <dbReference type="PROSITE" id="PS50280"/>
    </source>
</evidence>
<keyword evidence="10" id="KW-0949">S-adenosyl-L-methionine</keyword>
<evidence type="ECO:0000256" key="14">
    <source>
        <dbReference type="ARBA" id="ARBA00030091"/>
    </source>
</evidence>
<feature type="region of interest" description="Disordered" evidence="16">
    <location>
        <begin position="1"/>
        <end position="25"/>
    </location>
</feature>
<dbReference type="InterPro" id="IPR006560">
    <property type="entry name" value="AWS_dom"/>
</dbReference>
<gene>
    <name evidence="20" type="ORF">NEOLI_004054</name>
</gene>
<keyword evidence="12" id="KW-0804">Transcription</keyword>
<evidence type="ECO:0000313" key="20">
    <source>
        <dbReference type="EMBL" id="OLL22465.1"/>
    </source>
</evidence>
<comment type="subcellular location">
    <subcellularLocation>
        <location evidence="3">Chromosome</location>
    </subcellularLocation>
    <subcellularLocation>
        <location evidence="2">Nucleus</location>
    </subcellularLocation>
</comment>
<dbReference type="InterPro" id="IPR044437">
    <property type="entry name" value="SETD2/Set2_SET"/>
</dbReference>
<dbReference type="GO" id="GO:0005634">
    <property type="term" value="C:nucleus"/>
    <property type="evidence" value="ECO:0007669"/>
    <property type="project" value="UniProtKB-SubCell"/>
</dbReference>
<dbReference type="PROSITE" id="PS51215">
    <property type="entry name" value="AWS"/>
    <property type="match status" value="1"/>
</dbReference>
<feature type="domain" description="Post-SET" evidence="18">
    <location>
        <begin position="368"/>
        <end position="384"/>
    </location>
</feature>
<evidence type="ECO:0000256" key="3">
    <source>
        <dbReference type="ARBA" id="ARBA00004286"/>
    </source>
</evidence>
<dbReference type="SMART" id="SM00508">
    <property type="entry name" value="PostSET"/>
    <property type="match status" value="1"/>
</dbReference>
<evidence type="ECO:0000256" key="7">
    <source>
        <dbReference type="ARBA" id="ARBA00022491"/>
    </source>
</evidence>
<keyword evidence="21" id="KW-1185">Reference proteome</keyword>
<feature type="domain" description="SET" evidence="17">
    <location>
        <begin position="244"/>
        <end position="361"/>
    </location>
</feature>
<dbReference type="GO" id="GO:0006283">
    <property type="term" value="P:transcription-coupled nucleotide-excision repair"/>
    <property type="evidence" value="ECO:0007669"/>
    <property type="project" value="EnsemblFungi"/>
</dbReference>
<dbReference type="Pfam" id="PF00856">
    <property type="entry name" value="SET"/>
    <property type="match status" value="1"/>
</dbReference>
<evidence type="ECO:0000256" key="12">
    <source>
        <dbReference type="ARBA" id="ARBA00023163"/>
    </source>
</evidence>
<dbReference type="AlphaFoldDB" id="A0A1U7LII7"/>
<dbReference type="GO" id="GO:0003723">
    <property type="term" value="F:RNA binding"/>
    <property type="evidence" value="ECO:0007669"/>
    <property type="project" value="EnsemblFungi"/>
</dbReference>
<dbReference type="GO" id="GO:0009302">
    <property type="term" value="P:sno(s)RNA transcription"/>
    <property type="evidence" value="ECO:0007669"/>
    <property type="project" value="EnsemblFungi"/>
</dbReference>
<dbReference type="GO" id="GO:0140955">
    <property type="term" value="F:histone H3K36 trimethyltransferase activity"/>
    <property type="evidence" value="ECO:0007669"/>
    <property type="project" value="UniProtKB-EC"/>
</dbReference>
<organism evidence="20 21">
    <name type="scientific">Neolecta irregularis (strain DAH-3)</name>
    <dbReference type="NCBI Taxonomy" id="1198029"/>
    <lineage>
        <taxon>Eukaryota</taxon>
        <taxon>Fungi</taxon>
        <taxon>Dikarya</taxon>
        <taxon>Ascomycota</taxon>
        <taxon>Taphrinomycotina</taxon>
        <taxon>Neolectales</taxon>
        <taxon>Neolectaceae</taxon>
        <taxon>Neolecta</taxon>
    </lineage>
</organism>
<protein>
    <recommendedName>
        <fullName evidence="5">Histone-lysine N-methyltransferase, H3 lysine-36 specific</fullName>
        <ecNumber evidence="4">2.1.1.359</ecNumber>
    </recommendedName>
    <alternativeName>
        <fullName evidence="14">SET domain-containing protein 2</fullName>
    </alternativeName>
</protein>
<feature type="domain" description="AWS" evidence="19">
    <location>
        <begin position="188"/>
        <end position="242"/>
    </location>
</feature>
<dbReference type="GO" id="GO:0030437">
    <property type="term" value="P:ascospore formation"/>
    <property type="evidence" value="ECO:0007669"/>
    <property type="project" value="EnsemblFungi"/>
</dbReference>
<evidence type="ECO:0000256" key="16">
    <source>
        <dbReference type="SAM" id="MobiDB-lite"/>
    </source>
</evidence>
<dbReference type="FunFam" id="2.170.270.10:FF:000033">
    <property type="entry name" value="Histone-lysine N-methyltransferase"/>
    <property type="match status" value="1"/>
</dbReference>
<keyword evidence="6" id="KW-0158">Chromosome</keyword>
<dbReference type="GO" id="GO:0032259">
    <property type="term" value="P:methylation"/>
    <property type="evidence" value="ECO:0007669"/>
    <property type="project" value="UniProtKB-KW"/>
</dbReference>
<comment type="caution">
    <text evidence="20">The sequence shown here is derived from an EMBL/GenBank/DDBJ whole genome shotgun (WGS) entry which is preliminary data.</text>
</comment>
<dbReference type="PROSITE" id="PS50280">
    <property type="entry name" value="SET"/>
    <property type="match status" value="1"/>
</dbReference>
<dbReference type="GO" id="GO:0005694">
    <property type="term" value="C:chromosome"/>
    <property type="evidence" value="ECO:0007669"/>
    <property type="project" value="UniProtKB-SubCell"/>
</dbReference>
<dbReference type="InterPro" id="IPR001214">
    <property type="entry name" value="SET_dom"/>
</dbReference>
<dbReference type="PANTHER" id="PTHR22884">
    <property type="entry name" value="SET DOMAIN PROTEINS"/>
    <property type="match status" value="1"/>
</dbReference>
<dbReference type="GO" id="GO:0030174">
    <property type="term" value="P:regulation of DNA-templated DNA replication initiation"/>
    <property type="evidence" value="ECO:0007669"/>
    <property type="project" value="EnsemblFungi"/>
</dbReference>
<name>A0A1U7LII7_NEOID</name>
<dbReference type="EMBL" id="LXFE01003212">
    <property type="protein sequence ID" value="OLL22465.1"/>
    <property type="molecule type" value="Genomic_DNA"/>
</dbReference>
<dbReference type="Gene3D" id="1.10.1740.100">
    <property type="entry name" value="Set2, Rpb1 interacting domain"/>
    <property type="match status" value="1"/>
</dbReference>
<dbReference type="STRING" id="1198029.A0A1U7LII7"/>
<dbReference type="SMART" id="SM00317">
    <property type="entry name" value="SET"/>
    <property type="match status" value="1"/>
</dbReference>
<dbReference type="GO" id="GO:0006354">
    <property type="term" value="P:DNA-templated transcription elongation"/>
    <property type="evidence" value="ECO:0007669"/>
    <property type="project" value="EnsemblFungi"/>
</dbReference>
<feature type="region of interest" description="Disordered" evidence="16">
    <location>
        <begin position="653"/>
        <end position="695"/>
    </location>
</feature>
<evidence type="ECO:0000256" key="5">
    <source>
        <dbReference type="ARBA" id="ARBA00018028"/>
    </source>
</evidence>
<dbReference type="OrthoDB" id="422362at2759"/>
<evidence type="ECO:0000256" key="1">
    <source>
        <dbReference type="ARBA" id="ARBA00003901"/>
    </source>
</evidence>
<evidence type="ECO:0000259" key="19">
    <source>
        <dbReference type="PROSITE" id="PS51215"/>
    </source>
</evidence>
<evidence type="ECO:0000256" key="13">
    <source>
        <dbReference type="ARBA" id="ARBA00023242"/>
    </source>
</evidence>
<dbReference type="GO" id="GO:0140954">
    <property type="term" value="F:histone H3K36 dimethyltransferase activity"/>
    <property type="evidence" value="ECO:0007669"/>
    <property type="project" value="EnsemblFungi"/>
</dbReference>
<keyword evidence="13" id="KW-0539">Nucleus</keyword>
<dbReference type="GO" id="GO:0060195">
    <property type="term" value="P:negative regulation of antisense RNA transcription"/>
    <property type="evidence" value="ECO:0007669"/>
    <property type="project" value="EnsemblFungi"/>
</dbReference>
<evidence type="ECO:0000256" key="10">
    <source>
        <dbReference type="ARBA" id="ARBA00022691"/>
    </source>
</evidence>
<dbReference type="InterPro" id="IPR050777">
    <property type="entry name" value="SET2_Histone-Lys_MeTrsfase"/>
</dbReference>
<sequence>MSKQDTLDTGKITNNAPDHLDDPINRPPENGIAFENMKNIKQEAAFGLEKGNLDPLNLQKPSDHCSVVSESNDIRGNCQKMEAMDFGLLECTIPSSADVKLEPLAIEEQLPTTLSGRESVPDSPGSTSPTCENSESDKEPQYSKKNLIQAPSQLFKDLPSAKVEASQTFMEITKCNYINKSMGETNQHESMGCDCLPEWDGERNLSCGEDSDCINRMTSMECTEDDCNCGEGCQNQRFQKGEYADVDVIKTQLKGHGLRTNSDLPKGLFIYEYVGDVIHDKEFRRRMIRYDEEGIKHFYFMMLQKGEFIDATRRGGLGRFINHSCSPNCYVDKWVVGTKLRMGIFAKRNIQAGEELTFDYNVDRYGAQAQPCYCGEPDCIGFIGGKTQTEAKSKMPDNVRAALGLEEDDEWDWETTTVKKRRKSKRSGEDDEYINIQPREADEKGVTKIMSTLMQCKEQWMINKLLLRLQVCVHRRVMKMHGYQILGTVLGDWKEDDVIPATILEVLLKWPRLTRNKISSSKIEDIVRELTERENENVKTMAQTLLQEWSSLEMAYRIPKKRREIVDTQESTDTAESVDAQDEAKLSSTSKITFINRQRWAGPLQNQPTFYVPRIQFKSQEEAHKTEKMDLQKIIDAANKQLAAKAALAKVEEEAMEKQKPRKEQKSKKDKEKKEKKSDNTEAEKSKRKNKDPEILEKQLTKLFAKFVPNVIAKYSEQFEKEDLKKRAKEIR</sequence>
<dbReference type="Gene3D" id="2.170.270.10">
    <property type="entry name" value="SET domain"/>
    <property type="match status" value="1"/>
</dbReference>
<evidence type="ECO:0000259" key="18">
    <source>
        <dbReference type="PROSITE" id="PS50868"/>
    </source>
</evidence>
<evidence type="ECO:0000256" key="6">
    <source>
        <dbReference type="ARBA" id="ARBA00022454"/>
    </source>
</evidence>
<dbReference type="InterPro" id="IPR017923">
    <property type="entry name" value="TFIIS_N"/>
</dbReference>
<proteinExistence type="predicted"/>
<dbReference type="OMA" id="YINIQPR"/>
<dbReference type="InterPro" id="IPR038190">
    <property type="entry name" value="SRI_sf"/>
</dbReference>
<dbReference type="PROSITE" id="PS51568">
    <property type="entry name" value="SAM_MT43_SET2_1"/>
    <property type="match status" value="1"/>
</dbReference>
<dbReference type="GO" id="GO:0045128">
    <property type="term" value="P:negative regulation of reciprocal meiotic recombination"/>
    <property type="evidence" value="ECO:0007669"/>
    <property type="project" value="EnsemblFungi"/>
</dbReference>
<keyword evidence="8 20" id="KW-0489">Methyltransferase</keyword>
<evidence type="ECO:0000256" key="11">
    <source>
        <dbReference type="ARBA" id="ARBA00023015"/>
    </source>
</evidence>
<evidence type="ECO:0000256" key="9">
    <source>
        <dbReference type="ARBA" id="ARBA00022679"/>
    </source>
</evidence>
<comment type="function">
    <text evidence="1">Histone methyltransferase that trimethylates histone H3 'Lys-36' forming H3K36me3. Involved in transcription elongation as well as in transcription repression.</text>
</comment>
<dbReference type="InterPro" id="IPR046341">
    <property type="entry name" value="SET_dom_sf"/>
</dbReference>
<dbReference type="Pfam" id="PF17907">
    <property type="entry name" value="AWS"/>
    <property type="match status" value="1"/>
</dbReference>
<keyword evidence="9 20" id="KW-0808">Transferase</keyword>
<comment type="catalytic activity">
    <reaction evidence="15">
        <text>L-lysyl(36)-[histone H3] + 3 S-adenosyl-L-methionine = N(6),N(6),N(6)-trimethyl-L-lysyl(36)-[histone H3] + 3 S-adenosyl-L-homocysteine + 3 H(+)</text>
        <dbReference type="Rhea" id="RHEA:60324"/>
        <dbReference type="Rhea" id="RHEA-COMP:9785"/>
        <dbReference type="Rhea" id="RHEA-COMP:15536"/>
        <dbReference type="ChEBI" id="CHEBI:15378"/>
        <dbReference type="ChEBI" id="CHEBI:29969"/>
        <dbReference type="ChEBI" id="CHEBI:57856"/>
        <dbReference type="ChEBI" id="CHEBI:59789"/>
        <dbReference type="ChEBI" id="CHEBI:61961"/>
        <dbReference type="EC" id="2.1.1.359"/>
    </reaction>
</comment>
<dbReference type="SMART" id="SM00570">
    <property type="entry name" value="AWS"/>
    <property type="match status" value="1"/>
</dbReference>
<evidence type="ECO:0000256" key="4">
    <source>
        <dbReference type="ARBA" id="ARBA00012178"/>
    </source>
</evidence>
<dbReference type="InterPro" id="IPR025788">
    <property type="entry name" value="Set2_fungi"/>
</dbReference>
<dbReference type="Pfam" id="PF08711">
    <property type="entry name" value="Med26"/>
    <property type="match status" value="1"/>
</dbReference>
<dbReference type="GO" id="GO:0005829">
    <property type="term" value="C:cytosol"/>
    <property type="evidence" value="ECO:0007669"/>
    <property type="project" value="EnsemblFungi"/>
</dbReference>
<accession>A0A1U7LII7</accession>